<protein>
    <submittedName>
        <fullName evidence="7">Serine threonine- kinase Sgk1-like</fullName>
    </submittedName>
</protein>
<dbReference type="FunFam" id="1.10.510.10:FF:000065">
    <property type="entry name" value="Non-specific serine/threonine protein kinase"/>
    <property type="match status" value="1"/>
</dbReference>
<keyword evidence="6" id="KW-0067">ATP-binding</keyword>
<reference evidence="7" key="1">
    <citation type="submission" date="2020-04" db="EMBL/GenBank/DDBJ databases">
        <authorList>
            <person name="Alioto T."/>
            <person name="Alioto T."/>
            <person name="Gomez Garrido J."/>
        </authorList>
    </citation>
    <scope>NUCLEOTIDE SEQUENCE</scope>
    <source>
        <strain evidence="7">A484AB</strain>
    </source>
</reference>
<dbReference type="InterPro" id="IPR000961">
    <property type="entry name" value="AGC-kinase_C"/>
</dbReference>
<evidence type="ECO:0000256" key="3">
    <source>
        <dbReference type="ARBA" id="ARBA00022679"/>
    </source>
</evidence>
<keyword evidence="1" id="KW-0723">Serine/threonine-protein kinase</keyword>
<keyword evidence="2" id="KW-0597">Phosphoprotein</keyword>
<feature type="non-terminal residue" evidence="7">
    <location>
        <position position="1"/>
    </location>
</feature>
<comment type="caution">
    <text evidence="7">The sequence shown here is derived from an EMBL/GenBank/DDBJ whole genome shotgun (WGS) entry which is preliminary data.</text>
</comment>
<keyword evidence="8" id="KW-1185">Reference proteome</keyword>
<dbReference type="Pfam" id="PF00069">
    <property type="entry name" value="Pkinase"/>
    <property type="match status" value="1"/>
</dbReference>
<evidence type="ECO:0000256" key="5">
    <source>
        <dbReference type="ARBA" id="ARBA00022777"/>
    </source>
</evidence>
<dbReference type="SMART" id="SM00133">
    <property type="entry name" value="S_TK_X"/>
    <property type="match status" value="1"/>
</dbReference>
<dbReference type="InterPro" id="IPR011009">
    <property type="entry name" value="Kinase-like_dom_sf"/>
</dbReference>
<sequence>GLHYSFQTHDKLYFVLDYVNGGELFFHLQRERYFPESRAKFYAAEIASAIGYLHSLQIIYRDLKPENILLDQKGHVVLTDFGLCKEGIEDYGTTSTFCGTPEYLAPEVLKKQEYDKSVDWWCLGAVTYEMMYGLPPFYSRDTAEMYDNILYKPLRLRTNISQSARSLLEGLLQKDRAKRLGAQEGDFEEIRNHSFFRTIDWEALYNRQIDPPYNPNVSGHMDLKHFDPEFVREPVPQSVGKSQNSNICCSVGDPDDAFLGFTYVPPSEDLVE</sequence>
<dbReference type="GO" id="GO:0005524">
    <property type="term" value="F:ATP binding"/>
    <property type="evidence" value="ECO:0007669"/>
    <property type="project" value="UniProtKB-KW"/>
</dbReference>
<dbReference type="Proteomes" id="UP001152795">
    <property type="component" value="Unassembled WGS sequence"/>
</dbReference>
<keyword evidence="4" id="KW-0547">Nucleotide-binding</keyword>
<dbReference type="EMBL" id="CACRXK020006224">
    <property type="protein sequence ID" value="CAB4008771.1"/>
    <property type="molecule type" value="Genomic_DNA"/>
</dbReference>
<dbReference type="SUPFAM" id="SSF56112">
    <property type="entry name" value="Protein kinase-like (PK-like)"/>
    <property type="match status" value="1"/>
</dbReference>
<dbReference type="AlphaFoldDB" id="A0A6S7ITB5"/>
<evidence type="ECO:0000256" key="4">
    <source>
        <dbReference type="ARBA" id="ARBA00022741"/>
    </source>
</evidence>
<dbReference type="PROSITE" id="PS50011">
    <property type="entry name" value="PROTEIN_KINASE_DOM"/>
    <property type="match status" value="1"/>
</dbReference>
<gene>
    <name evidence="7" type="ORF">PACLA_8A019668</name>
</gene>
<dbReference type="Gene3D" id="3.30.200.20">
    <property type="entry name" value="Phosphorylase Kinase, domain 1"/>
    <property type="match status" value="1"/>
</dbReference>
<keyword evidence="5 7" id="KW-0418">Kinase</keyword>
<name>A0A6S7ITB5_PARCT</name>
<accession>A0A6S7ITB5</accession>
<dbReference type="GO" id="GO:0004674">
    <property type="term" value="F:protein serine/threonine kinase activity"/>
    <property type="evidence" value="ECO:0007669"/>
    <property type="project" value="UniProtKB-KW"/>
</dbReference>
<dbReference type="SMART" id="SM00220">
    <property type="entry name" value="S_TKc"/>
    <property type="match status" value="1"/>
</dbReference>
<organism evidence="7 8">
    <name type="scientific">Paramuricea clavata</name>
    <name type="common">Red gorgonian</name>
    <name type="synonym">Violescent sea-whip</name>
    <dbReference type="NCBI Taxonomy" id="317549"/>
    <lineage>
        <taxon>Eukaryota</taxon>
        <taxon>Metazoa</taxon>
        <taxon>Cnidaria</taxon>
        <taxon>Anthozoa</taxon>
        <taxon>Octocorallia</taxon>
        <taxon>Malacalcyonacea</taxon>
        <taxon>Plexauridae</taxon>
        <taxon>Paramuricea</taxon>
    </lineage>
</organism>
<proteinExistence type="predicted"/>
<dbReference type="PROSITE" id="PS00108">
    <property type="entry name" value="PROTEIN_KINASE_ST"/>
    <property type="match status" value="1"/>
</dbReference>
<dbReference type="InterPro" id="IPR008271">
    <property type="entry name" value="Ser/Thr_kinase_AS"/>
</dbReference>
<dbReference type="PROSITE" id="PS51285">
    <property type="entry name" value="AGC_KINASE_CTER"/>
    <property type="match status" value="1"/>
</dbReference>
<dbReference type="PANTHER" id="PTHR24351">
    <property type="entry name" value="RIBOSOMAL PROTEIN S6 KINASE"/>
    <property type="match status" value="1"/>
</dbReference>
<evidence type="ECO:0000313" key="7">
    <source>
        <dbReference type="EMBL" id="CAB4008771.1"/>
    </source>
</evidence>
<keyword evidence="3" id="KW-0808">Transferase</keyword>
<evidence type="ECO:0000313" key="8">
    <source>
        <dbReference type="Proteomes" id="UP001152795"/>
    </source>
</evidence>
<dbReference type="InterPro" id="IPR000719">
    <property type="entry name" value="Prot_kinase_dom"/>
</dbReference>
<dbReference type="Gene3D" id="1.10.510.10">
    <property type="entry name" value="Transferase(Phosphotransferase) domain 1"/>
    <property type="match status" value="1"/>
</dbReference>
<evidence type="ECO:0000256" key="1">
    <source>
        <dbReference type="ARBA" id="ARBA00022527"/>
    </source>
</evidence>
<dbReference type="InterPro" id="IPR017892">
    <property type="entry name" value="Pkinase_C"/>
</dbReference>
<dbReference type="Pfam" id="PF00433">
    <property type="entry name" value="Pkinase_C"/>
    <property type="match status" value="1"/>
</dbReference>
<evidence type="ECO:0000256" key="2">
    <source>
        <dbReference type="ARBA" id="ARBA00022553"/>
    </source>
</evidence>
<evidence type="ECO:0000256" key="6">
    <source>
        <dbReference type="ARBA" id="ARBA00022840"/>
    </source>
</evidence>
<dbReference type="OrthoDB" id="63267at2759"/>